<dbReference type="Pfam" id="PF13041">
    <property type="entry name" value="PPR_2"/>
    <property type="match status" value="2"/>
</dbReference>
<dbReference type="PANTHER" id="PTHR47926:SF340">
    <property type="entry name" value="PENTATRICOPEPTIDE REPEAT-CONTAINING PROTEIN"/>
    <property type="match status" value="1"/>
</dbReference>
<evidence type="ECO:0008006" key="5">
    <source>
        <dbReference type="Google" id="ProtNLM"/>
    </source>
</evidence>
<evidence type="ECO:0000256" key="2">
    <source>
        <dbReference type="PROSITE-ProRule" id="PRU00708"/>
    </source>
</evidence>
<dbReference type="InterPro" id="IPR002885">
    <property type="entry name" value="PPR_rpt"/>
</dbReference>
<dbReference type="Pfam" id="PF20431">
    <property type="entry name" value="E_motif"/>
    <property type="match status" value="1"/>
</dbReference>
<name>A0AAV7EN84_ARIFI</name>
<accession>A0AAV7EN84</accession>
<dbReference type="Pfam" id="PF01535">
    <property type="entry name" value="PPR"/>
    <property type="match status" value="2"/>
</dbReference>
<feature type="repeat" description="PPR" evidence="2">
    <location>
        <begin position="196"/>
        <end position="230"/>
    </location>
</feature>
<dbReference type="Proteomes" id="UP000825729">
    <property type="component" value="Unassembled WGS sequence"/>
</dbReference>
<dbReference type="InterPro" id="IPR011990">
    <property type="entry name" value="TPR-like_helical_dom_sf"/>
</dbReference>
<dbReference type="Gene3D" id="1.25.40.10">
    <property type="entry name" value="Tetratricopeptide repeat domain"/>
    <property type="match status" value="3"/>
</dbReference>
<evidence type="ECO:0000256" key="1">
    <source>
        <dbReference type="ARBA" id="ARBA00022737"/>
    </source>
</evidence>
<evidence type="ECO:0000313" key="3">
    <source>
        <dbReference type="EMBL" id="KAG9450193.1"/>
    </source>
</evidence>
<dbReference type="InterPro" id="IPR046960">
    <property type="entry name" value="PPR_At4g14850-like_plant"/>
</dbReference>
<dbReference type="PANTHER" id="PTHR47926">
    <property type="entry name" value="PENTATRICOPEPTIDE REPEAT-CONTAINING PROTEIN"/>
    <property type="match status" value="1"/>
</dbReference>
<dbReference type="EMBL" id="JAINDJ010000004">
    <property type="protein sequence ID" value="KAG9450193.1"/>
    <property type="molecule type" value="Genomic_DNA"/>
</dbReference>
<dbReference type="AlphaFoldDB" id="A0AAV7EN84"/>
<dbReference type="GO" id="GO:0003723">
    <property type="term" value="F:RNA binding"/>
    <property type="evidence" value="ECO:0007669"/>
    <property type="project" value="InterPro"/>
</dbReference>
<sequence length="547" mass="61495">MLSAKPCLHRLHLFLVRDLHSSSLHSPWLFIVDILPFLETISQIRKLREIHACMIVSGLVNDPFAASQLISSPALSDISYAFSMFRRIPEPNLFIWNTMIRKCHDPDDHFAIPSPLLLYKEMLQVGTRPNDHTFVYLLKSLTTQQQIREGEEVHTFVVKFGSAGSQFVSSVLVGFYVACGFLESGHRVFDEMLHHGLVLWTAIIRGYLCANRPKDAVRLFLDMQKEGLVPDAVALAVVISACGQMGVLDTAKGLHGFVIKSGVKFDPYINSGLLCMYGDCGHLDLALAAFSCAKVGALDMGIWVHAYAEKNFMNTDGSLDPALIDLYAKCGRVERAIQVFERVPREDLFSWTSIICGLAMHGHAKDALDFFSRMMEEGIQPDDVTLVGVLTACSHSGLREHGYQYFHSMEKVYNIIPKIEHYGCMVDLLGRLGHLREAYDLIMRMPMKPNSVIWGSLLSSCKVHKNVKFGEVAAERMLELEPDDLWVRIMLSNIYAEACLWDQVMKLRKEMKEKGMTKMPGCSTIEVDVVVHEFLVGDGVHDKNCCM</sequence>
<dbReference type="PROSITE" id="PS51375">
    <property type="entry name" value="PPR"/>
    <property type="match status" value="2"/>
</dbReference>
<dbReference type="InterPro" id="IPR046848">
    <property type="entry name" value="E_motif"/>
</dbReference>
<dbReference type="FunFam" id="1.25.40.10:FF:000184">
    <property type="entry name" value="Pentatricopeptide repeat-containing protein, chloroplastic"/>
    <property type="match status" value="1"/>
</dbReference>
<keyword evidence="1" id="KW-0677">Repeat</keyword>
<dbReference type="GO" id="GO:0009451">
    <property type="term" value="P:RNA modification"/>
    <property type="evidence" value="ECO:0007669"/>
    <property type="project" value="InterPro"/>
</dbReference>
<protein>
    <recommendedName>
        <fullName evidence="5">Pentatricopeptide repeat-containing protein</fullName>
    </recommendedName>
</protein>
<evidence type="ECO:0000313" key="4">
    <source>
        <dbReference type="Proteomes" id="UP000825729"/>
    </source>
</evidence>
<keyword evidence="4" id="KW-1185">Reference proteome</keyword>
<organism evidence="3 4">
    <name type="scientific">Aristolochia fimbriata</name>
    <name type="common">White veined hardy Dutchman's pipe vine</name>
    <dbReference type="NCBI Taxonomy" id="158543"/>
    <lineage>
        <taxon>Eukaryota</taxon>
        <taxon>Viridiplantae</taxon>
        <taxon>Streptophyta</taxon>
        <taxon>Embryophyta</taxon>
        <taxon>Tracheophyta</taxon>
        <taxon>Spermatophyta</taxon>
        <taxon>Magnoliopsida</taxon>
        <taxon>Magnoliidae</taxon>
        <taxon>Piperales</taxon>
        <taxon>Aristolochiaceae</taxon>
        <taxon>Aristolochia</taxon>
    </lineage>
</organism>
<reference evidence="3 4" key="1">
    <citation type="submission" date="2021-07" db="EMBL/GenBank/DDBJ databases">
        <title>The Aristolochia fimbriata genome: insights into angiosperm evolution, floral development and chemical biosynthesis.</title>
        <authorList>
            <person name="Jiao Y."/>
        </authorList>
    </citation>
    <scope>NUCLEOTIDE SEQUENCE [LARGE SCALE GENOMIC DNA]</scope>
    <source>
        <strain evidence="3">IBCAS-2021</strain>
        <tissue evidence="3">Leaf</tissue>
    </source>
</reference>
<dbReference type="NCBIfam" id="TIGR00756">
    <property type="entry name" value="PPR"/>
    <property type="match status" value="2"/>
</dbReference>
<dbReference type="SUPFAM" id="SSF48452">
    <property type="entry name" value="TPR-like"/>
    <property type="match status" value="1"/>
</dbReference>
<comment type="caution">
    <text evidence="3">The sequence shown here is derived from an EMBL/GenBank/DDBJ whole genome shotgun (WGS) entry which is preliminary data.</text>
</comment>
<gene>
    <name evidence="3" type="ORF">H6P81_010158</name>
</gene>
<proteinExistence type="predicted"/>
<feature type="repeat" description="PPR" evidence="2">
    <location>
        <begin position="347"/>
        <end position="381"/>
    </location>
</feature>